<dbReference type="AlphaFoldDB" id="A0A7R9B0D9"/>
<feature type="compositionally biased region" description="Basic residues" evidence="1">
    <location>
        <begin position="143"/>
        <end position="161"/>
    </location>
</feature>
<dbReference type="EMBL" id="OC003913">
    <property type="protein sequence ID" value="CAD7263868.1"/>
    <property type="molecule type" value="Genomic_DNA"/>
</dbReference>
<dbReference type="GO" id="GO:0003723">
    <property type="term" value="F:RNA binding"/>
    <property type="evidence" value="ECO:0007669"/>
    <property type="project" value="TreeGrafter"/>
</dbReference>
<dbReference type="PANTHER" id="PTHR44163">
    <property type="entry name" value="U3 SMALL NUCLEOLAR RNA-ASSOCIATED PROTEIN 4 HOMOLOG"/>
    <property type="match status" value="1"/>
</dbReference>
<proteinExistence type="predicted"/>
<dbReference type="GO" id="GO:0034455">
    <property type="term" value="C:t-UTP complex"/>
    <property type="evidence" value="ECO:0007669"/>
    <property type="project" value="TreeGrafter"/>
</dbReference>
<feature type="region of interest" description="Disordered" evidence="1">
    <location>
        <begin position="118"/>
        <end position="170"/>
    </location>
</feature>
<dbReference type="PANTHER" id="PTHR44163:SF1">
    <property type="entry name" value="U3 SMALL NUCLEOLAR RNA-ASSOCIATED PROTEIN 4 HOMOLOG"/>
    <property type="match status" value="1"/>
</dbReference>
<sequence>MPTQWSSRCFPVNNVTFDPRNDNIIILHDDTTICVIDKDKDLPLAESKIPRLESSGMSDGVDSSNQGYPRTSSPQHAFHFIKKYKHLVHLEWLVGEELVAVEVSPASLAEKLPPSLKQKKYGIVSGRATQPDSPRRNEAMRSQPRKARRGRGNGQATRRRDKNSAQGRTE</sequence>
<dbReference type="GO" id="GO:0032040">
    <property type="term" value="C:small-subunit processome"/>
    <property type="evidence" value="ECO:0007669"/>
    <property type="project" value="TreeGrafter"/>
</dbReference>
<organism evidence="2">
    <name type="scientific">Timema shepardi</name>
    <name type="common">Walking stick</name>
    <dbReference type="NCBI Taxonomy" id="629360"/>
    <lineage>
        <taxon>Eukaryota</taxon>
        <taxon>Metazoa</taxon>
        <taxon>Ecdysozoa</taxon>
        <taxon>Arthropoda</taxon>
        <taxon>Hexapoda</taxon>
        <taxon>Insecta</taxon>
        <taxon>Pterygota</taxon>
        <taxon>Neoptera</taxon>
        <taxon>Polyneoptera</taxon>
        <taxon>Phasmatodea</taxon>
        <taxon>Timematodea</taxon>
        <taxon>Timematoidea</taxon>
        <taxon>Timematidae</taxon>
        <taxon>Timema</taxon>
    </lineage>
</organism>
<accession>A0A7R9B0D9</accession>
<evidence type="ECO:0000313" key="2">
    <source>
        <dbReference type="EMBL" id="CAD7263868.1"/>
    </source>
</evidence>
<dbReference type="GO" id="GO:0000462">
    <property type="term" value="P:maturation of SSU-rRNA from tricistronic rRNA transcript (SSU-rRNA, 5.8S rRNA, LSU-rRNA)"/>
    <property type="evidence" value="ECO:0007669"/>
    <property type="project" value="InterPro"/>
</dbReference>
<reference evidence="2" key="1">
    <citation type="submission" date="2020-11" db="EMBL/GenBank/DDBJ databases">
        <authorList>
            <person name="Tran Van P."/>
        </authorList>
    </citation>
    <scope>NUCLEOTIDE SEQUENCE</scope>
</reference>
<gene>
    <name evidence="2" type="ORF">TSIB3V08_LOCUS7935</name>
</gene>
<evidence type="ECO:0000256" key="1">
    <source>
        <dbReference type="SAM" id="MobiDB-lite"/>
    </source>
</evidence>
<dbReference type="GO" id="GO:0030686">
    <property type="term" value="C:90S preribosome"/>
    <property type="evidence" value="ECO:0007669"/>
    <property type="project" value="InterPro"/>
</dbReference>
<dbReference type="InterPro" id="IPR046351">
    <property type="entry name" value="UTP4"/>
</dbReference>
<feature type="region of interest" description="Disordered" evidence="1">
    <location>
        <begin position="50"/>
        <end position="73"/>
    </location>
</feature>
<protein>
    <submittedName>
        <fullName evidence="2">Uncharacterized protein</fullName>
    </submittedName>
</protein>
<name>A0A7R9B0D9_TIMSH</name>
<feature type="compositionally biased region" description="Polar residues" evidence="1">
    <location>
        <begin position="55"/>
        <end position="73"/>
    </location>
</feature>